<evidence type="ECO:0000256" key="1">
    <source>
        <dbReference type="ARBA" id="ARBA00022490"/>
    </source>
</evidence>
<keyword evidence="1 5" id="KW-0963">Cytoplasm</keyword>
<comment type="similarity">
    <text evidence="5">Belongs to the RimM family.</text>
</comment>
<dbReference type="GO" id="GO:0005840">
    <property type="term" value="C:ribosome"/>
    <property type="evidence" value="ECO:0007669"/>
    <property type="project" value="InterPro"/>
</dbReference>
<dbReference type="HAMAP" id="MF_00014">
    <property type="entry name" value="Ribosome_mat_RimM"/>
    <property type="match status" value="1"/>
</dbReference>
<comment type="function">
    <text evidence="5">An accessory protein needed during the final step in the assembly of 30S ribosomal subunit, possibly for assembly of the head region. Essential for efficient processing of 16S rRNA. May be needed both before and after RbfA during the maturation of 16S rRNA. It has affinity for free ribosomal 30S subunits but not for 70S ribosomes.</text>
</comment>
<dbReference type="InterPro" id="IPR036976">
    <property type="entry name" value="RimM_N_sf"/>
</dbReference>
<dbReference type="GO" id="GO:0005737">
    <property type="term" value="C:cytoplasm"/>
    <property type="evidence" value="ECO:0007669"/>
    <property type="project" value="UniProtKB-SubCell"/>
</dbReference>
<keyword evidence="3 5" id="KW-0698">rRNA processing</keyword>
<comment type="subunit">
    <text evidence="5">Binds ribosomal protein uS19.</text>
</comment>
<evidence type="ECO:0000256" key="2">
    <source>
        <dbReference type="ARBA" id="ARBA00022517"/>
    </source>
</evidence>
<dbReference type="SUPFAM" id="SSF50447">
    <property type="entry name" value="Translation proteins"/>
    <property type="match status" value="1"/>
</dbReference>
<dbReference type="Pfam" id="PF24986">
    <property type="entry name" value="PRC_RimM"/>
    <property type="match status" value="1"/>
</dbReference>
<dbReference type="PANTHER" id="PTHR33692:SF1">
    <property type="entry name" value="RIBOSOME MATURATION FACTOR RIMM"/>
    <property type="match status" value="1"/>
</dbReference>
<dbReference type="Proteomes" id="UP000251891">
    <property type="component" value="Unassembled WGS sequence"/>
</dbReference>
<name>A0A365H085_9ACTN</name>
<evidence type="ECO:0000256" key="3">
    <source>
        <dbReference type="ARBA" id="ARBA00022552"/>
    </source>
</evidence>
<feature type="domain" description="Ribosome maturation factor RimM PRC barrel" evidence="7">
    <location>
        <begin position="99"/>
        <end position="171"/>
    </location>
</feature>
<dbReference type="RefSeq" id="WP_111870534.1">
    <property type="nucleotide sequence ID" value="NZ_QLYX01000013.1"/>
</dbReference>
<dbReference type="Pfam" id="PF01782">
    <property type="entry name" value="RimM"/>
    <property type="match status" value="1"/>
</dbReference>
<protein>
    <recommendedName>
        <fullName evidence="5">Ribosome maturation factor RimM</fullName>
    </recommendedName>
</protein>
<dbReference type="InterPro" id="IPR009000">
    <property type="entry name" value="Transl_B-barrel_sf"/>
</dbReference>
<evidence type="ECO:0000313" key="8">
    <source>
        <dbReference type="EMBL" id="RAY12477.1"/>
    </source>
</evidence>
<dbReference type="AlphaFoldDB" id="A0A365H085"/>
<dbReference type="NCBIfam" id="TIGR02273">
    <property type="entry name" value="16S_RimM"/>
    <property type="match status" value="1"/>
</dbReference>
<dbReference type="InterPro" id="IPR011961">
    <property type="entry name" value="RimM"/>
</dbReference>
<dbReference type="GO" id="GO:0042274">
    <property type="term" value="P:ribosomal small subunit biogenesis"/>
    <property type="evidence" value="ECO:0007669"/>
    <property type="project" value="UniProtKB-UniRule"/>
</dbReference>
<gene>
    <name evidence="5" type="primary">rimM</name>
    <name evidence="8" type="ORF">DPM19_25410</name>
</gene>
<evidence type="ECO:0000313" key="9">
    <source>
        <dbReference type="Proteomes" id="UP000251891"/>
    </source>
</evidence>
<evidence type="ECO:0000259" key="6">
    <source>
        <dbReference type="Pfam" id="PF01782"/>
    </source>
</evidence>
<sequence>MQVVVGRIGRPHGIRGEVTIDVRTDDPDSRFAPGTELATDPEQAGPLTIERARWHSGTLLLNLAGVGDRDAAEALRGTWLVVELGEIPLGDDPDEFHDQQLIGLSVVTAQGVPVGTVTEIRHQGQDLLVIRRGAGAGAGAGDEALVPFVAALVPEVDVAAGRLVIDPPPGLLD</sequence>
<keyword evidence="2 5" id="KW-0690">Ribosome biogenesis</keyword>
<feature type="domain" description="RimM N-terminal" evidence="6">
    <location>
        <begin position="4"/>
        <end position="82"/>
    </location>
</feature>
<keyword evidence="4 5" id="KW-0143">Chaperone</keyword>
<organism evidence="8 9">
    <name type="scientific">Actinomadura craniellae</name>
    <dbReference type="NCBI Taxonomy" id="2231787"/>
    <lineage>
        <taxon>Bacteria</taxon>
        <taxon>Bacillati</taxon>
        <taxon>Actinomycetota</taxon>
        <taxon>Actinomycetes</taxon>
        <taxon>Streptosporangiales</taxon>
        <taxon>Thermomonosporaceae</taxon>
        <taxon>Actinomadura</taxon>
    </lineage>
</organism>
<reference evidence="8 9" key="1">
    <citation type="submission" date="2018-06" db="EMBL/GenBank/DDBJ databases">
        <title>Actinomadura craniellae sp. nov. isolated from marine sponge Craniella sp.</title>
        <authorList>
            <person name="Li L."/>
            <person name="Xu Q.H."/>
            <person name="Lin H.W."/>
            <person name="Lu Y.H."/>
        </authorList>
    </citation>
    <scope>NUCLEOTIDE SEQUENCE [LARGE SCALE GENOMIC DNA]</scope>
    <source>
        <strain evidence="8 9">LHW63021</strain>
    </source>
</reference>
<comment type="subcellular location">
    <subcellularLocation>
        <location evidence="5">Cytoplasm</location>
    </subcellularLocation>
</comment>
<evidence type="ECO:0000259" key="7">
    <source>
        <dbReference type="Pfam" id="PF24986"/>
    </source>
</evidence>
<dbReference type="GO" id="GO:0006364">
    <property type="term" value="P:rRNA processing"/>
    <property type="evidence" value="ECO:0007669"/>
    <property type="project" value="UniProtKB-UniRule"/>
</dbReference>
<dbReference type="Gene3D" id="2.30.30.240">
    <property type="entry name" value="PRC-barrel domain"/>
    <property type="match status" value="1"/>
</dbReference>
<dbReference type="PANTHER" id="PTHR33692">
    <property type="entry name" value="RIBOSOME MATURATION FACTOR RIMM"/>
    <property type="match status" value="1"/>
</dbReference>
<comment type="caution">
    <text evidence="8">The sequence shown here is derived from an EMBL/GenBank/DDBJ whole genome shotgun (WGS) entry which is preliminary data.</text>
</comment>
<dbReference type="EMBL" id="QLYX01000013">
    <property type="protein sequence ID" value="RAY12477.1"/>
    <property type="molecule type" value="Genomic_DNA"/>
</dbReference>
<dbReference type="InterPro" id="IPR002676">
    <property type="entry name" value="RimM_N"/>
</dbReference>
<comment type="domain">
    <text evidence="5">The PRC barrel domain binds ribosomal protein uS19.</text>
</comment>
<dbReference type="SUPFAM" id="SSF50346">
    <property type="entry name" value="PRC-barrel domain"/>
    <property type="match status" value="1"/>
</dbReference>
<accession>A0A365H085</accession>
<evidence type="ECO:0000256" key="5">
    <source>
        <dbReference type="HAMAP-Rule" id="MF_00014"/>
    </source>
</evidence>
<evidence type="ECO:0000256" key="4">
    <source>
        <dbReference type="ARBA" id="ARBA00023186"/>
    </source>
</evidence>
<keyword evidence="9" id="KW-1185">Reference proteome</keyword>
<dbReference type="InterPro" id="IPR056792">
    <property type="entry name" value="PRC_RimM"/>
</dbReference>
<dbReference type="InterPro" id="IPR011033">
    <property type="entry name" value="PRC_barrel-like_sf"/>
</dbReference>
<dbReference type="OrthoDB" id="5381335at2"/>
<dbReference type="GO" id="GO:0043022">
    <property type="term" value="F:ribosome binding"/>
    <property type="evidence" value="ECO:0007669"/>
    <property type="project" value="InterPro"/>
</dbReference>
<proteinExistence type="inferred from homology"/>
<dbReference type="Gene3D" id="2.40.30.60">
    <property type="entry name" value="RimM"/>
    <property type="match status" value="1"/>
</dbReference>